<evidence type="ECO:0000313" key="3">
    <source>
        <dbReference type="Proteomes" id="UP001500642"/>
    </source>
</evidence>
<dbReference type="EMBL" id="BAABGL010000035">
    <property type="protein sequence ID" value="GAA4395114.1"/>
    <property type="molecule type" value="Genomic_DNA"/>
</dbReference>
<name>A0ABP8JRZ9_9MICO</name>
<sequence>MAEPPSAAWAARMDWRSGTLVAAAPGAPRVEWRPPPRPGVLSRRPLRFFEGLDGGFRLIRFAPALTVGLSAIVFTLWTLLIGVVISGLAWAGTGFLSEVFSDPDAAAGFSIVAQFGAFALSISSLSLVHLLTGVGAVAARAAFDSRRMTLRAGWLALRGVRLRLVLVTGLLGLAHLLALAVLLLPALVVAGLGQSTASLVLTGLGLLGWCAFTLYFALRTAFVGCTVAHERRTIRQAFVRSWRLTGSGFWRTLGQLLLGWYLSNQLVSIIITPLVVIAYVLTILAVIIGISSGTGGTVMLLSALAVVAVVVGALTIAATAVLFAYLAGLVSVVFFDRLMRAEGYDLVLLRQAEAEA</sequence>
<protein>
    <recommendedName>
        <fullName evidence="4">Glycerophosphoryl diester phosphodiesterase membrane domain-containing protein</fullName>
    </recommendedName>
</protein>
<proteinExistence type="predicted"/>
<gene>
    <name evidence="2" type="ORF">GCM10023167_25220</name>
</gene>
<evidence type="ECO:0008006" key="4">
    <source>
        <dbReference type="Google" id="ProtNLM"/>
    </source>
</evidence>
<feature type="transmembrane region" description="Helical" evidence="1">
    <location>
        <begin position="266"/>
        <end position="290"/>
    </location>
</feature>
<feature type="transmembrane region" description="Helical" evidence="1">
    <location>
        <begin position="111"/>
        <end position="143"/>
    </location>
</feature>
<keyword evidence="1" id="KW-0472">Membrane</keyword>
<reference evidence="3" key="1">
    <citation type="journal article" date="2019" name="Int. J. Syst. Evol. Microbiol.">
        <title>The Global Catalogue of Microorganisms (GCM) 10K type strain sequencing project: providing services to taxonomists for standard genome sequencing and annotation.</title>
        <authorList>
            <consortium name="The Broad Institute Genomics Platform"/>
            <consortium name="The Broad Institute Genome Sequencing Center for Infectious Disease"/>
            <person name="Wu L."/>
            <person name="Ma J."/>
        </authorList>
    </citation>
    <scope>NUCLEOTIDE SEQUENCE [LARGE SCALE GENOMIC DNA]</scope>
    <source>
        <strain evidence="3">JCM 17808</strain>
    </source>
</reference>
<dbReference type="RefSeq" id="WP_295690396.1">
    <property type="nucleotide sequence ID" value="NZ_BAABGL010000035.1"/>
</dbReference>
<evidence type="ECO:0000256" key="1">
    <source>
        <dbReference type="SAM" id="Phobius"/>
    </source>
</evidence>
<keyword evidence="1" id="KW-1133">Transmembrane helix</keyword>
<keyword evidence="3" id="KW-1185">Reference proteome</keyword>
<feature type="transmembrane region" description="Helical" evidence="1">
    <location>
        <begin position="302"/>
        <end position="335"/>
    </location>
</feature>
<feature type="transmembrane region" description="Helical" evidence="1">
    <location>
        <begin position="164"/>
        <end position="190"/>
    </location>
</feature>
<dbReference type="Proteomes" id="UP001500642">
    <property type="component" value="Unassembled WGS sequence"/>
</dbReference>
<accession>A0ABP8JRZ9</accession>
<evidence type="ECO:0000313" key="2">
    <source>
        <dbReference type="EMBL" id="GAA4395114.1"/>
    </source>
</evidence>
<feature type="transmembrane region" description="Helical" evidence="1">
    <location>
        <begin position="67"/>
        <end position="91"/>
    </location>
</feature>
<keyword evidence="1" id="KW-0812">Transmembrane</keyword>
<comment type="caution">
    <text evidence="2">The sequence shown here is derived from an EMBL/GenBank/DDBJ whole genome shotgun (WGS) entry which is preliminary data.</text>
</comment>
<organism evidence="2 3">
    <name type="scientific">Brevibacterium pityocampae</name>
    <dbReference type="NCBI Taxonomy" id="506594"/>
    <lineage>
        <taxon>Bacteria</taxon>
        <taxon>Bacillati</taxon>
        <taxon>Actinomycetota</taxon>
        <taxon>Actinomycetes</taxon>
        <taxon>Micrococcales</taxon>
        <taxon>Brevibacteriaceae</taxon>
        <taxon>Brevibacterium</taxon>
    </lineage>
</organism>
<feature type="transmembrane region" description="Helical" evidence="1">
    <location>
        <begin position="196"/>
        <end position="218"/>
    </location>
</feature>